<dbReference type="GO" id="GO:0003677">
    <property type="term" value="F:DNA binding"/>
    <property type="evidence" value="ECO:0007669"/>
    <property type="project" value="InterPro"/>
</dbReference>
<reference evidence="3 4" key="1">
    <citation type="submission" date="2018-01" db="EMBL/GenBank/DDBJ databases">
        <title>Complete genome sequences of the type strains of Marinobacter flavimaris and Marinobacter maroccanus.</title>
        <authorList>
            <person name="Palau M."/>
            <person name="Boujida N."/>
            <person name="Manresa A."/>
            <person name="Minana-Galbis D."/>
        </authorList>
    </citation>
    <scope>NUCLEOTIDE SEQUENCE [LARGE SCALE GENOMIC DNA]</scope>
    <source>
        <strain evidence="3 4">N4</strain>
    </source>
</reference>
<keyword evidence="4" id="KW-1185">Reference proteome</keyword>
<name>A0A2S5ZDP1_9GAMM</name>
<protein>
    <recommendedName>
        <fullName evidence="2">Integrase SAM-like N-terminal domain-containing protein</fullName>
    </recommendedName>
</protein>
<feature type="domain" description="Integrase SAM-like N-terminal" evidence="2">
    <location>
        <begin position="2"/>
        <end position="31"/>
    </location>
</feature>
<dbReference type="GO" id="GO:0006310">
    <property type="term" value="P:DNA recombination"/>
    <property type="evidence" value="ECO:0007669"/>
    <property type="project" value="UniProtKB-KW"/>
</dbReference>
<evidence type="ECO:0000313" key="4">
    <source>
        <dbReference type="Proteomes" id="UP000239917"/>
    </source>
</evidence>
<evidence type="ECO:0000256" key="1">
    <source>
        <dbReference type="ARBA" id="ARBA00023172"/>
    </source>
</evidence>
<dbReference type="EMBL" id="PSSX01000003">
    <property type="protein sequence ID" value="PPI85312.1"/>
    <property type="molecule type" value="Genomic_DNA"/>
</dbReference>
<organism evidence="3 4">
    <name type="scientific">Marinobacter maroccanus</name>
    <dbReference type="NCBI Taxonomy" id="2055143"/>
    <lineage>
        <taxon>Bacteria</taxon>
        <taxon>Pseudomonadati</taxon>
        <taxon>Pseudomonadota</taxon>
        <taxon>Gammaproteobacteria</taxon>
        <taxon>Pseudomonadales</taxon>
        <taxon>Marinobacteraceae</taxon>
        <taxon>Marinobacter</taxon>
    </lineage>
</organism>
<comment type="caution">
    <text evidence="3">The sequence shown here is derived from an EMBL/GenBank/DDBJ whole genome shotgun (WGS) entry which is preliminary data.</text>
</comment>
<dbReference type="AlphaFoldDB" id="A0A2S5ZDP1"/>
<sequence length="65" mass="7215">MKGKHPRDMGPREVNEFLTWLAVHRNVAAAQEAGIGKRAGCHTFRHTFATELLKRGTDIRSASGQ</sequence>
<keyword evidence="1" id="KW-0233">DNA recombination</keyword>
<dbReference type="GO" id="GO:0015074">
    <property type="term" value="P:DNA integration"/>
    <property type="evidence" value="ECO:0007669"/>
    <property type="project" value="InterPro"/>
</dbReference>
<dbReference type="Proteomes" id="UP000239917">
    <property type="component" value="Unassembled WGS sequence"/>
</dbReference>
<evidence type="ECO:0000259" key="2">
    <source>
        <dbReference type="Pfam" id="PF13495"/>
    </source>
</evidence>
<accession>A0A2S5ZDP1</accession>
<dbReference type="InterPro" id="IPR011010">
    <property type="entry name" value="DNA_brk_join_enz"/>
</dbReference>
<dbReference type="SUPFAM" id="SSF56349">
    <property type="entry name" value="DNA breaking-rejoining enzymes"/>
    <property type="match status" value="1"/>
</dbReference>
<dbReference type="InterPro" id="IPR013762">
    <property type="entry name" value="Integrase-like_cat_sf"/>
</dbReference>
<dbReference type="RefSeq" id="WP_104321073.1">
    <property type="nucleotide sequence ID" value="NZ_PSSX01000003.1"/>
</dbReference>
<dbReference type="Gene3D" id="1.10.443.10">
    <property type="entry name" value="Intergrase catalytic core"/>
    <property type="match status" value="1"/>
</dbReference>
<evidence type="ECO:0000313" key="3">
    <source>
        <dbReference type="EMBL" id="PPI85312.1"/>
    </source>
</evidence>
<proteinExistence type="predicted"/>
<dbReference type="InterPro" id="IPR004107">
    <property type="entry name" value="Integrase_SAM-like_N"/>
</dbReference>
<dbReference type="Pfam" id="PF13495">
    <property type="entry name" value="Phage_int_SAM_4"/>
    <property type="match status" value="1"/>
</dbReference>
<gene>
    <name evidence="3" type="ORF">KEHDKFFH_06055</name>
</gene>